<dbReference type="InterPro" id="IPR000917">
    <property type="entry name" value="Sulfatase_N"/>
</dbReference>
<dbReference type="EMBL" id="DXGH01000028">
    <property type="protein sequence ID" value="HIW80921.1"/>
    <property type="molecule type" value="Genomic_DNA"/>
</dbReference>
<dbReference type="PANTHER" id="PTHR47371:SF3">
    <property type="entry name" value="PHOSPHOGLYCEROL TRANSFERASE I"/>
    <property type="match status" value="1"/>
</dbReference>
<evidence type="ECO:0000256" key="3">
    <source>
        <dbReference type="ARBA" id="ARBA00022475"/>
    </source>
</evidence>
<dbReference type="AlphaFoldDB" id="A0A9D1R6F6"/>
<comment type="caution">
    <text evidence="9">The sequence shown here is derived from an EMBL/GenBank/DDBJ whole genome shotgun (WGS) entry which is preliminary data.</text>
</comment>
<dbReference type="InterPro" id="IPR050448">
    <property type="entry name" value="OpgB/LTA_synthase_biosynth"/>
</dbReference>
<reference evidence="9" key="1">
    <citation type="journal article" date="2021" name="PeerJ">
        <title>Extensive microbial diversity within the chicken gut microbiome revealed by metagenomics and culture.</title>
        <authorList>
            <person name="Gilroy R."/>
            <person name="Ravi A."/>
            <person name="Getino M."/>
            <person name="Pursley I."/>
            <person name="Horton D.L."/>
            <person name="Alikhan N.F."/>
            <person name="Baker D."/>
            <person name="Gharbi K."/>
            <person name="Hall N."/>
            <person name="Watson M."/>
            <person name="Adriaenssens E.M."/>
            <person name="Foster-Nyarko E."/>
            <person name="Jarju S."/>
            <person name="Secka A."/>
            <person name="Antonio M."/>
            <person name="Oren A."/>
            <person name="Chaudhuri R.R."/>
            <person name="La Ragione R."/>
            <person name="Hildebrand F."/>
            <person name="Pallen M.J."/>
        </authorList>
    </citation>
    <scope>NUCLEOTIDE SEQUENCE</scope>
    <source>
        <strain evidence="9">CHK195-6426</strain>
    </source>
</reference>
<dbReference type="InterPro" id="IPR017850">
    <property type="entry name" value="Alkaline_phosphatase_core_sf"/>
</dbReference>
<reference evidence="9" key="2">
    <citation type="submission" date="2021-04" db="EMBL/GenBank/DDBJ databases">
        <authorList>
            <person name="Gilroy R."/>
        </authorList>
    </citation>
    <scope>NUCLEOTIDE SEQUENCE</scope>
    <source>
        <strain evidence="9">CHK195-6426</strain>
    </source>
</reference>
<name>A0A9D1R6F6_9FIRM</name>
<evidence type="ECO:0000256" key="6">
    <source>
        <dbReference type="ARBA" id="ARBA00023136"/>
    </source>
</evidence>
<feature type="transmembrane region" description="Helical" evidence="7">
    <location>
        <begin position="34"/>
        <end position="55"/>
    </location>
</feature>
<dbReference type="PANTHER" id="PTHR47371">
    <property type="entry name" value="LIPOTEICHOIC ACID SYNTHASE"/>
    <property type="match status" value="1"/>
</dbReference>
<comment type="pathway">
    <text evidence="2">Cell wall biogenesis; lipoteichoic acid biosynthesis.</text>
</comment>
<keyword evidence="3" id="KW-1003">Cell membrane</keyword>
<dbReference type="CDD" id="cd16015">
    <property type="entry name" value="LTA_synthase"/>
    <property type="match status" value="1"/>
</dbReference>
<feature type="transmembrane region" description="Helical" evidence="7">
    <location>
        <begin position="137"/>
        <end position="156"/>
    </location>
</feature>
<sequence>MDYLQKKPIWVVLRAIAGFFWERLKSLGITRQKLPSCAALVICPAITFYLFDFYTHNPLTDMDFKTQLLNIAFYELTALFLFGVLRSVRAALLLQSGFFMLVGLANYYVLNFRSAPIMPWDIFSVGTAASVAGNYDYSLDLETVAVLAAFVLLMAVESRFSLMAPRRLLKRGVLIFLPVLLLGGYVRLLQSDSFVADFGLYDKLFTPTVMNRRDGNIVAFLMEMKYMNVEKPSGYSAKETGERYLENTPEQTTAALENPDSINRPNIIVIMDEAFSDLAVLGDFSVNEDYMPFIHSLQQGADNTVTGYLNVSVLGGNTANTEFEFLTGHSMAFLPQGSVAYQQYVKKETPSLASYLKDLGYSTVAIHPYYADGWDRDRVYPLLGFDRFLSRDDFYGAEKLRSYISDRADFAKIIELYEEKEAGEPLFVFNVTMQNHSGYSETFANFTPSVAVEGIASDTLNMYLSLIKETDSAFEELIAYFSQVEEDTMIVFFGDHQPTASVSNPILRSNGKDPDSLSEEENLLRYKVPYVIWSNFEMDQQSGLETSVNYLALDVLKNCGLPLPSYQSALEAVREEYPVISALQIRDKEGKYLTLEECGQEINDYQSLEYYLLFDYEKQ</sequence>
<keyword evidence="5 7" id="KW-1133">Transmembrane helix</keyword>
<feature type="transmembrane region" description="Helical" evidence="7">
    <location>
        <begin position="168"/>
        <end position="186"/>
    </location>
</feature>
<organism evidence="9 10">
    <name type="scientific">Candidatus Acetatifactor stercoripullorum</name>
    <dbReference type="NCBI Taxonomy" id="2838414"/>
    <lineage>
        <taxon>Bacteria</taxon>
        <taxon>Bacillati</taxon>
        <taxon>Bacillota</taxon>
        <taxon>Clostridia</taxon>
        <taxon>Lachnospirales</taxon>
        <taxon>Lachnospiraceae</taxon>
        <taxon>Acetatifactor</taxon>
    </lineage>
</organism>
<dbReference type="Proteomes" id="UP000824265">
    <property type="component" value="Unassembled WGS sequence"/>
</dbReference>
<keyword evidence="6 7" id="KW-0472">Membrane</keyword>
<dbReference type="Pfam" id="PF00884">
    <property type="entry name" value="Sulfatase"/>
    <property type="match status" value="1"/>
</dbReference>
<evidence type="ECO:0000313" key="10">
    <source>
        <dbReference type="Proteomes" id="UP000824265"/>
    </source>
</evidence>
<dbReference type="Gene3D" id="3.40.720.10">
    <property type="entry name" value="Alkaline Phosphatase, subunit A"/>
    <property type="match status" value="1"/>
</dbReference>
<evidence type="ECO:0000256" key="2">
    <source>
        <dbReference type="ARBA" id="ARBA00004936"/>
    </source>
</evidence>
<dbReference type="GO" id="GO:0005886">
    <property type="term" value="C:plasma membrane"/>
    <property type="evidence" value="ECO:0007669"/>
    <property type="project" value="UniProtKB-SubCell"/>
</dbReference>
<feature type="transmembrane region" description="Helical" evidence="7">
    <location>
        <begin position="92"/>
        <end position="110"/>
    </location>
</feature>
<evidence type="ECO:0000256" key="5">
    <source>
        <dbReference type="ARBA" id="ARBA00022989"/>
    </source>
</evidence>
<evidence type="ECO:0000256" key="1">
    <source>
        <dbReference type="ARBA" id="ARBA00004651"/>
    </source>
</evidence>
<evidence type="ECO:0000256" key="4">
    <source>
        <dbReference type="ARBA" id="ARBA00022692"/>
    </source>
</evidence>
<feature type="domain" description="Sulfatase N-terminal" evidence="8">
    <location>
        <begin position="265"/>
        <end position="543"/>
    </location>
</feature>
<feature type="transmembrane region" description="Helical" evidence="7">
    <location>
        <begin position="67"/>
        <end position="85"/>
    </location>
</feature>
<gene>
    <name evidence="9" type="ORF">H9742_05225</name>
</gene>
<evidence type="ECO:0000259" key="8">
    <source>
        <dbReference type="Pfam" id="PF00884"/>
    </source>
</evidence>
<protein>
    <submittedName>
        <fullName evidence="9">LTA synthase family protein</fullName>
    </submittedName>
</protein>
<keyword evidence="4 7" id="KW-0812">Transmembrane</keyword>
<comment type="subcellular location">
    <subcellularLocation>
        <location evidence="1">Cell membrane</location>
        <topology evidence="1">Multi-pass membrane protein</topology>
    </subcellularLocation>
</comment>
<evidence type="ECO:0000313" key="9">
    <source>
        <dbReference type="EMBL" id="HIW80921.1"/>
    </source>
</evidence>
<accession>A0A9D1R6F6</accession>
<evidence type="ECO:0000256" key="7">
    <source>
        <dbReference type="SAM" id="Phobius"/>
    </source>
</evidence>
<dbReference type="SUPFAM" id="SSF53649">
    <property type="entry name" value="Alkaline phosphatase-like"/>
    <property type="match status" value="1"/>
</dbReference>
<proteinExistence type="predicted"/>